<dbReference type="InterPro" id="IPR003593">
    <property type="entry name" value="AAA+_ATPase"/>
</dbReference>
<dbReference type="InterPro" id="IPR027417">
    <property type="entry name" value="P-loop_NTPase"/>
</dbReference>
<dbReference type="InterPro" id="IPR011527">
    <property type="entry name" value="ABC1_TM_dom"/>
</dbReference>
<evidence type="ECO:0000256" key="3">
    <source>
        <dbReference type="ARBA" id="ARBA00022475"/>
    </source>
</evidence>
<dbReference type="Gene3D" id="3.40.50.300">
    <property type="entry name" value="P-loop containing nucleotide triphosphate hydrolases"/>
    <property type="match status" value="1"/>
</dbReference>
<dbReference type="EMBL" id="AP027080">
    <property type="protein sequence ID" value="BDU70965.1"/>
    <property type="molecule type" value="Genomic_DNA"/>
</dbReference>
<evidence type="ECO:0000256" key="7">
    <source>
        <dbReference type="ARBA" id="ARBA00022989"/>
    </source>
</evidence>
<proteinExistence type="predicted"/>
<keyword evidence="4 9" id="KW-0812">Transmembrane</keyword>
<evidence type="ECO:0000256" key="6">
    <source>
        <dbReference type="ARBA" id="ARBA00022840"/>
    </source>
</evidence>
<dbReference type="RefSeq" id="WP_316413862.1">
    <property type="nucleotide sequence ID" value="NZ_AP027080.1"/>
</dbReference>
<accession>A0AA48GMY6</accession>
<dbReference type="InterPro" id="IPR036640">
    <property type="entry name" value="ABC1_TM_sf"/>
</dbReference>
<gene>
    <name evidence="12" type="ORF">METEAL_01390</name>
</gene>
<evidence type="ECO:0000256" key="4">
    <source>
        <dbReference type="ARBA" id="ARBA00022692"/>
    </source>
</evidence>
<dbReference type="NCBIfam" id="TIGR03797">
    <property type="entry name" value="NHLM_micro_ABC2"/>
    <property type="match status" value="1"/>
</dbReference>
<organism evidence="12 13">
    <name type="scientific">Mesoterricola silvestris</name>
    <dbReference type="NCBI Taxonomy" id="2927979"/>
    <lineage>
        <taxon>Bacteria</taxon>
        <taxon>Pseudomonadati</taxon>
        <taxon>Acidobacteriota</taxon>
        <taxon>Holophagae</taxon>
        <taxon>Holophagales</taxon>
        <taxon>Holophagaceae</taxon>
        <taxon>Mesoterricola</taxon>
    </lineage>
</organism>
<dbReference type="SUPFAM" id="SSF90123">
    <property type="entry name" value="ABC transporter transmembrane region"/>
    <property type="match status" value="1"/>
</dbReference>
<dbReference type="GO" id="GO:0016887">
    <property type="term" value="F:ATP hydrolysis activity"/>
    <property type="evidence" value="ECO:0007669"/>
    <property type="project" value="InterPro"/>
</dbReference>
<feature type="transmembrane region" description="Helical" evidence="9">
    <location>
        <begin position="531"/>
        <end position="555"/>
    </location>
</feature>
<protein>
    <recommendedName>
        <fullName evidence="14">NHLP bacteriocin export ABC transporter permease/ATPase subunit</fullName>
    </recommendedName>
</protein>
<feature type="domain" description="ABC transporter" evidence="10">
    <location>
        <begin position="738"/>
        <end position="970"/>
    </location>
</feature>
<evidence type="ECO:0000256" key="2">
    <source>
        <dbReference type="ARBA" id="ARBA00022448"/>
    </source>
</evidence>
<dbReference type="GO" id="GO:0140359">
    <property type="term" value="F:ABC-type transporter activity"/>
    <property type="evidence" value="ECO:0007669"/>
    <property type="project" value="InterPro"/>
</dbReference>
<dbReference type="PANTHER" id="PTHR24221">
    <property type="entry name" value="ATP-BINDING CASSETTE SUB-FAMILY B"/>
    <property type="match status" value="1"/>
</dbReference>
<keyword evidence="2" id="KW-0813">Transport</keyword>
<feature type="transmembrane region" description="Helical" evidence="9">
    <location>
        <begin position="422"/>
        <end position="447"/>
    </location>
</feature>
<dbReference type="Proteomes" id="UP001238179">
    <property type="component" value="Chromosome"/>
</dbReference>
<dbReference type="AlphaFoldDB" id="A0AA48GMY6"/>
<dbReference type="SMART" id="SM00382">
    <property type="entry name" value="AAA"/>
    <property type="match status" value="1"/>
</dbReference>
<dbReference type="PROSITE" id="PS50893">
    <property type="entry name" value="ABC_TRANSPORTER_2"/>
    <property type="match status" value="1"/>
</dbReference>
<feature type="transmembrane region" description="Helical" evidence="9">
    <location>
        <begin position="459"/>
        <end position="478"/>
    </location>
</feature>
<dbReference type="GO" id="GO:0034040">
    <property type="term" value="F:ATPase-coupled lipid transmembrane transporter activity"/>
    <property type="evidence" value="ECO:0007669"/>
    <property type="project" value="TreeGrafter"/>
</dbReference>
<evidence type="ECO:0000259" key="10">
    <source>
        <dbReference type="PROSITE" id="PS50893"/>
    </source>
</evidence>
<keyword evidence="13" id="KW-1185">Reference proteome</keyword>
<keyword evidence="7 9" id="KW-1133">Transmembrane helix</keyword>
<dbReference type="InterPro" id="IPR039421">
    <property type="entry name" value="Type_1_exporter"/>
</dbReference>
<evidence type="ECO:0008006" key="14">
    <source>
        <dbReference type="Google" id="ProtNLM"/>
    </source>
</evidence>
<dbReference type="InterPro" id="IPR003439">
    <property type="entry name" value="ABC_transporter-like_ATP-bd"/>
</dbReference>
<dbReference type="PROSITE" id="PS50929">
    <property type="entry name" value="ABC_TM1F"/>
    <property type="match status" value="1"/>
</dbReference>
<feature type="domain" description="ABC transmembrane type-1" evidence="11">
    <location>
        <begin position="424"/>
        <end position="706"/>
    </location>
</feature>
<name>A0AA48GMY6_9BACT</name>
<evidence type="ECO:0000256" key="9">
    <source>
        <dbReference type="SAM" id="Phobius"/>
    </source>
</evidence>
<dbReference type="PROSITE" id="PS00211">
    <property type="entry name" value="ABC_TRANSPORTER_1"/>
    <property type="match status" value="1"/>
</dbReference>
<comment type="subcellular location">
    <subcellularLocation>
        <location evidence="1">Cell membrane</location>
        <topology evidence="1">Multi-pass membrane protein</topology>
    </subcellularLocation>
</comment>
<dbReference type="InterPro" id="IPR017871">
    <property type="entry name" value="ABC_transporter-like_CS"/>
</dbReference>
<sequence>MFRLNASQVTQLARLPHLVAEPVPEGAPKAQDGVRILVEGHADVFIQAFPPGLPERHRDHLFRLEAGDVLMDLPLPVDDPHLRIVVVGSSGARTLGGRLGSFLGSAPGDLAAHLLAAFAGALLEGIAQGLGGGAAGKPILPLRPGASARLAGGTAFALAASQGWIRVASGTGYLLGDSAHPLDASLGPIPLVRGIWLEMGEADGAVEVLGLDEWPEDTRLGDVLDRMVPCLMSWKGRRYTLGERDHLGRQRRQEDAERDRLRRSLAALASLTGRVAGVEAAPASSEMLTACRLTGAHAGITFQEPPRWVLEDPSRDLLTAICRASRVRAREVVLRGTWWKRDAGAILAFLDEGRVPVALLPQRRGGGYFLAREPGSPPVPLDPDLAARLHPFGYTFYRPGPPGPMGALDLLRLAGPSVRNDLGWVLAMALFGGVAGMALPMALGQIMAQAIPQADVRTVGTLFVTLAALTISVTLLDLSRGIAMLRIEGRTAVSLQAAVVDRLLTLPAKFFRGHTVGDLVLRATAVEKAQMVLSGAAVTGLLGAAFSGTQILLLFAFDPTLAWVALGLVLAILGVFAGVVARRNRLEALRRDADRALTGLACQLLTGVVKLRVAAAEGRGFAIWCERLLNAQRVEKRDAGWHQGLTVVTGSLPFVSTLVLMAAVDLWRTGPGGGIQPAAFMAFNAAFSSAMAAAVTLGGSLSLLPQVKPIFDQARPILEAEPEVDPQKPDPGRLRGGLEISRVSFRYLPEGPPILRDISLHAHPGEFVALAGPSGSGKSTLLRLLLGFERPETGVVRYDEHDLDAVDVGSLRSQIGVVLQGSRLLGGSIWQNIVGSSLRTLDEAWAAAEAAGLADDIREMPMGMHTALADGGGTLSGGQRQKLLIARALVHKPRIILFDEATSALDNRTQATVSRSLDRLNATRLVIAHRLSTIRNADRIYVLDQGRLVQDGTFRELGERAGLFRDLALRQRVQ</sequence>
<dbReference type="KEGG" id="msil:METEAL_01390"/>
<dbReference type="Pfam" id="PF00664">
    <property type="entry name" value="ABC_membrane"/>
    <property type="match status" value="1"/>
</dbReference>
<dbReference type="PANTHER" id="PTHR24221:SF654">
    <property type="entry name" value="ATP-BINDING CASSETTE SUB-FAMILY B MEMBER 6"/>
    <property type="match status" value="1"/>
</dbReference>
<evidence type="ECO:0000259" key="11">
    <source>
        <dbReference type="PROSITE" id="PS50929"/>
    </source>
</evidence>
<evidence type="ECO:0000313" key="12">
    <source>
        <dbReference type="EMBL" id="BDU70965.1"/>
    </source>
</evidence>
<evidence type="ECO:0000256" key="8">
    <source>
        <dbReference type="ARBA" id="ARBA00023136"/>
    </source>
</evidence>
<feature type="transmembrane region" description="Helical" evidence="9">
    <location>
        <begin position="645"/>
        <end position="667"/>
    </location>
</feature>
<feature type="transmembrane region" description="Helical" evidence="9">
    <location>
        <begin position="679"/>
        <end position="704"/>
    </location>
</feature>
<dbReference type="InterPro" id="IPR022515">
    <property type="entry name" value="NHPM_micro_ABC2"/>
</dbReference>
<feature type="transmembrane region" description="Helical" evidence="9">
    <location>
        <begin position="561"/>
        <end position="581"/>
    </location>
</feature>
<dbReference type="GO" id="GO:0005524">
    <property type="term" value="F:ATP binding"/>
    <property type="evidence" value="ECO:0007669"/>
    <property type="project" value="UniProtKB-KW"/>
</dbReference>
<keyword evidence="3" id="KW-1003">Cell membrane</keyword>
<evidence type="ECO:0000256" key="1">
    <source>
        <dbReference type="ARBA" id="ARBA00004651"/>
    </source>
</evidence>
<keyword evidence="6" id="KW-0067">ATP-binding</keyword>
<keyword evidence="8 9" id="KW-0472">Membrane</keyword>
<evidence type="ECO:0000256" key="5">
    <source>
        <dbReference type="ARBA" id="ARBA00022741"/>
    </source>
</evidence>
<dbReference type="SUPFAM" id="SSF52540">
    <property type="entry name" value="P-loop containing nucleoside triphosphate hydrolases"/>
    <property type="match status" value="1"/>
</dbReference>
<reference evidence="13" key="1">
    <citation type="journal article" date="2023" name="Int. J. Syst. Evol. Microbiol.">
        <title>Mesoterricola silvestris gen. nov., sp. nov., Mesoterricola sediminis sp. nov., Geothrix oryzae sp. nov., Geothrix edaphica sp. nov., Geothrix rubra sp. nov., and Geothrix limicola sp. nov., six novel members of Acidobacteriota isolated from soils.</title>
        <authorList>
            <person name="Itoh H."/>
            <person name="Sugisawa Y."/>
            <person name="Mise K."/>
            <person name="Xu Z."/>
            <person name="Kuniyasu M."/>
            <person name="Ushijima N."/>
            <person name="Kawano K."/>
            <person name="Kobayashi E."/>
            <person name="Shiratori Y."/>
            <person name="Masuda Y."/>
            <person name="Senoo K."/>
        </authorList>
    </citation>
    <scope>NUCLEOTIDE SEQUENCE [LARGE SCALE GENOMIC DNA]</scope>
    <source>
        <strain evidence="13">W79</strain>
    </source>
</reference>
<dbReference type="Gene3D" id="1.20.1560.10">
    <property type="entry name" value="ABC transporter type 1, transmembrane domain"/>
    <property type="match status" value="1"/>
</dbReference>
<dbReference type="Pfam" id="PF00005">
    <property type="entry name" value="ABC_tran"/>
    <property type="match status" value="1"/>
</dbReference>
<evidence type="ECO:0000313" key="13">
    <source>
        <dbReference type="Proteomes" id="UP001238179"/>
    </source>
</evidence>
<dbReference type="GO" id="GO:0005886">
    <property type="term" value="C:plasma membrane"/>
    <property type="evidence" value="ECO:0007669"/>
    <property type="project" value="UniProtKB-SubCell"/>
</dbReference>
<dbReference type="FunFam" id="3.40.50.300:FF:000299">
    <property type="entry name" value="ABC transporter ATP-binding protein/permease"/>
    <property type="match status" value="1"/>
</dbReference>
<keyword evidence="5" id="KW-0547">Nucleotide-binding</keyword>